<feature type="compositionally biased region" description="Low complexity" evidence="1">
    <location>
        <begin position="78"/>
        <end position="110"/>
    </location>
</feature>
<feature type="region of interest" description="Disordered" evidence="1">
    <location>
        <begin position="1"/>
        <end position="113"/>
    </location>
</feature>
<sequence length="248" mass="27586">MTEFHLQVCQSGQEEVKSSGDEPESENVLEEPDGRRSRLDRRPSSAKLTEGEQKKVDSIANSNPSSSSTFTEVNKSDTQSSTSTISEMSDSTSKMQSSITTSSSTSSGESTLKETRVECNCTIDGLNLPSIQLMLNLKIREFGKLVISYGDHKRSQRFPMEITEDQLERAKENGGKLVCPLPCHLSLMGAKRFYLLELPDAIMRSMARWKRQLKATLDCQGQQLTFDQPSVSISKQTILFNSASCYGY</sequence>
<dbReference type="Proteomes" id="UP001626550">
    <property type="component" value="Unassembled WGS sequence"/>
</dbReference>
<evidence type="ECO:0000313" key="3">
    <source>
        <dbReference type="Proteomes" id="UP001626550"/>
    </source>
</evidence>
<feature type="compositionally biased region" description="Basic and acidic residues" evidence="1">
    <location>
        <begin position="32"/>
        <end position="57"/>
    </location>
</feature>
<organism evidence="2 3">
    <name type="scientific">Cichlidogyrus casuarinus</name>
    <dbReference type="NCBI Taxonomy" id="1844966"/>
    <lineage>
        <taxon>Eukaryota</taxon>
        <taxon>Metazoa</taxon>
        <taxon>Spiralia</taxon>
        <taxon>Lophotrochozoa</taxon>
        <taxon>Platyhelminthes</taxon>
        <taxon>Monogenea</taxon>
        <taxon>Monopisthocotylea</taxon>
        <taxon>Dactylogyridea</taxon>
        <taxon>Ancyrocephalidae</taxon>
        <taxon>Cichlidogyrus</taxon>
    </lineage>
</organism>
<protein>
    <submittedName>
        <fullName evidence="2">Uncharacterized protein</fullName>
    </submittedName>
</protein>
<keyword evidence="3" id="KW-1185">Reference proteome</keyword>
<dbReference type="AlphaFoldDB" id="A0ABD2PVM4"/>
<proteinExistence type="predicted"/>
<gene>
    <name evidence="2" type="ORF">Ciccas_009913</name>
</gene>
<comment type="caution">
    <text evidence="2">The sequence shown here is derived from an EMBL/GenBank/DDBJ whole genome shotgun (WGS) entry which is preliminary data.</text>
</comment>
<reference evidence="2 3" key="1">
    <citation type="submission" date="2024-11" db="EMBL/GenBank/DDBJ databases">
        <title>Adaptive evolution of stress response genes in parasites aligns with host niche diversity.</title>
        <authorList>
            <person name="Hahn C."/>
            <person name="Resl P."/>
        </authorList>
    </citation>
    <scope>NUCLEOTIDE SEQUENCE [LARGE SCALE GENOMIC DNA]</scope>
    <source>
        <strain evidence="2">EGGRZ-B1_66</strain>
        <tissue evidence="2">Body</tissue>
    </source>
</reference>
<feature type="compositionally biased region" description="Acidic residues" evidence="1">
    <location>
        <begin position="21"/>
        <end position="31"/>
    </location>
</feature>
<evidence type="ECO:0000256" key="1">
    <source>
        <dbReference type="SAM" id="MobiDB-lite"/>
    </source>
</evidence>
<feature type="compositionally biased region" description="Low complexity" evidence="1">
    <location>
        <begin position="58"/>
        <end position="68"/>
    </location>
</feature>
<accession>A0ABD2PVM4</accession>
<evidence type="ECO:0000313" key="2">
    <source>
        <dbReference type="EMBL" id="KAL3311507.1"/>
    </source>
</evidence>
<name>A0ABD2PVM4_9PLAT</name>
<dbReference type="EMBL" id="JBJKFK010002182">
    <property type="protein sequence ID" value="KAL3311507.1"/>
    <property type="molecule type" value="Genomic_DNA"/>
</dbReference>